<keyword evidence="4" id="KW-1185">Reference proteome</keyword>
<name>A0A4R1HFW6_PSEEN</name>
<evidence type="ECO:0000256" key="1">
    <source>
        <dbReference type="SAM" id="MobiDB-lite"/>
    </source>
</evidence>
<evidence type="ECO:0000313" key="3">
    <source>
        <dbReference type="EMBL" id="TCK21044.1"/>
    </source>
</evidence>
<dbReference type="InterPro" id="IPR050471">
    <property type="entry name" value="AB_hydrolase"/>
</dbReference>
<evidence type="ECO:0000313" key="4">
    <source>
        <dbReference type="Proteomes" id="UP000295560"/>
    </source>
</evidence>
<proteinExistence type="predicted"/>
<dbReference type="Proteomes" id="UP000295560">
    <property type="component" value="Unassembled WGS sequence"/>
</dbReference>
<dbReference type="InterPro" id="IPR029058">
    <property type="entry name" value="AB_hydrolase_fold"/>
</dbReference>
<sequence>MPSVISATDEQFTTVPGGIRLCHQSFGSPTDPAVLLIMGLGLSMDWWRDDFCRSLAARGFHVVRFDNRDVGRSTHVRGPGISAWGFLTRRARPVYTLGDMADDAAGLIEALDRRGAHVVGASLGSTVAQEVAIRHPSRTLSLTSVMGRPGDGTGTVSWRMVPEFLRPPSSDPVEGMVASFRRIGSRERTPADDEDVRVTMRRSRDRETGDGTGSGRQLAAIVAERDRTADLARLTCPACVVHGLDDRIIRPSGGRSTAAAIPGAELVEVPGMGHDLPHRVWLRLIDAITRTAARAST</sequence>
<feature type="compositionally biased region" description="Basic and acidic residues" evidence="1">
    <location>
        <begin position="186"/>
        <end position="209"/>
    </location>
</feature>
<feature type="region of interest" description="Disordered" evidence="1">
    <location>
        <begin position="186"/>
        <end position="216"/>
    </location>
</feature>
<feature type="domain" description="AB hydrolase-1" evidence="2">
    <location>
        <begin position="32"/>
        <end position="275"/>
    </location>
</feature>
<protein>
    <submittedName>
        <fullName evidence="3">Pimeloyl-ACP methyl ester carboxylesterase</fullName>
    </submittedName>
</protein>
<dbReference type="InterPro" id="IPR000073">
    <property type="entry name" value="AB_hydrolase_1"/>
</dbReference>
<organism evidence="3 4">
    <name type="scientific">Pseudonocardia endophytica</name>
    <dbReference type="NCBI Taxonomy" id="401976"/>
    <lineage>
        <taxon>Bacteria</taxon>
        <taxon>Bacillati</taxon>
        <taxon>Actinomycetota</taxon>
        <taxon>Actinomycetes</taxon>
        <taxon>Pseudonocardiales</taxon>
        <taxon>Pseudonocardiaceae</taxon>
        <taxon>Pseudonocardia</taxon>
    </lineage>
</organism>
<accession>A0A4R1HFW6</accession>
<dbReference type="GO" id="GO:0004806">
    <property type="term" value="F:triacylglycerol lipase activity"/>
    <property type="evidence" value="ECO:0007669"/>
    <property type="project" value="TreeGrafter"/>
</dbReference>
<dbReference type="AlphaFoldDB" id="A0A4R1HFW6"/>
<dbReference type="Pfam" id="PF00561">
    <property type="entry name" value="Abhydrolase_1"/>
    <property type="match status" value="1"/>
</dbReference>
<evidence type="ECO:0000259" key="2">
    <source>
        <dbReference type="Pfam" id="PF00561"/>
    </source>
</evidence>
<dbReference type="PANTHER" id="PTHR43433:SF5">
    <property type="entry name" value="AB HYDROLASE-1 DOMAIN-CONTAINING PROTEIN"/>
    <property type="match status" value="1"/>
</dbReference>
<dbReference type="EMBL" id="SMFZ01000002">
    <property type="protein sequence ID" value="TCK21044.1"/>
    <property type="molecule type" value="Genomic_DNA"/>
</dbReference>
<dbReference type="PANTHER" id="PTHR43433">
    <property type="entry name" value="HYDROLASE, ALPHA/BETA FOLD FAMILY PROTEIN"/>
    <property type="match status" value="1"/>
</dbReference>
<dbReference type="Gene3D" id="3.40.50.1820">
    <property type="entry name" value="alpha/beta hydrolase"/>
    <property type="match status" value="1"/>
</dbReference>
<dbReference type="OrthoDB" id="8957634at2"/>
<comment type="caution">
    <text evidence="3">The sequence shown here is derived from an EMBL/GenBank/DDBJ whole genome shotgun (WGS) entry which is preliminary data.</text>
</comment>
<dbReference type="SUPFAM" id="SSF53474">
    <property type="entry name" value="alpha/beta-Hydrolases"/>
    <property type="match status" value="1"/>
</dbReference>
<dbReference type="GO" id="GO:0046503">
    <property type="term" value="P:glycerolipid catabolic process"/>
    <property type="evidence" value="ECO:0007669"/>
    <property type="project" value="TreeGrafter"/>
</dbReference>
<gene>
    <name evidence="3" type="ORF">EV378_5018</name>
</gene>
<reference evidence="3 4" key="1">
    <citation type="submission" date="2019-03" db="EMBL/GenBank/DDBJ databases">
        <title>Sequencing the genomes of 1000 actinobacteria strains.</title>
        <authorList>
            <person name="Klenk H.-P."/>
        </authorList>
    </citation>
    <scope>NUCLEOTIDE SEQUENCE [LARGE SCALE GENOMIC DNA]</scope>
    <source>
        <strain evidence="3 4">DSM 44969</strain>
    </source>
</reference>